<accession>A0A8J7BZP0</accession>
<dbReference type="AlphaFoldDB" id="A0A8J7BZP0"/>
<dbReference type="RefSeq" id="WP_190837323.1">
    <property type="nucleotide sequence ID" value="NZ_CAWPPI010000119.1"/>
</dbReference>
<organism evidence="1 2">
    <name type="scientific">Iningainema tapete BLCC-T55</name>
    <dbReference type="NCBI Taxonomy" id="2748662"/>
    <lineage>
        <taxon>Bacteria</taxon>
        <taxon>Bacillati</taxon>
        <taxon>Cyanobacteriota</taxon>
        <taxon>Cyanophyceae</taxon>
        <taxon>Nostocales</taxon>
        <taxon>Scytonemataceae</taxon>
        <taxon>Iningainema tapete</taxon>
    </lineage>
</organism>
<dbReference type="Proteomes" id="UP000629098">
    <property type="component" value="Unassembled WGS sequence"/>
</dbReference>
<keyword evidence="2" id="KW-1185">Reference proteome</keyword>
<gene>
    <name evidence="1" type="ORF">ICL16_40000</name>
</gene>
<sequence length="80" mass="9889">MIVAIDTKPLYKKGQLVEVSRKDVIYHKVVIKITEIRRLWNKWLYVGKCVHYPRELRQYQNNAKRYEWALFEEELCKYQQ</sequence>
<reference evidence="1" key="1">
    <citation type="submission" date="2020-09" db="EMBL/GenBank/DDBJ databases">
        <title>Iningainema tapete sp. nov. (Scytonemataceae, Cyanobacteria) from greenhouses in central Florida (USA) produces two types of nodularin with biosynthetic potential for microcystin-LR and anabaenopeptins.</title>
        <authorList>
            <person name="Berthold D.E."/>
            <person name="Lefler F.W."/>
            <person name="Huang I.-S."/>
            <person name="Abdulla H."/>
            <person name="Zimba P.V."/>
            <person name="Laughinghouse H.D. IV."/>
        </authorList>
    </citation>
    <scope>NUCLEOTIDE SEQUENCE</scope>
    <source>
        <strain evidence="1">BLCCT55</strain>
    </source>
</reference>
<evidence type="ECO:0000313" key="1">
    <source>
        <dbReference type="EMBL" id="MBD2778067.1"/>
    </source>
</evidence>
<dbReference type="EMBL" id="JACXAE010000119">
    <property type="protein sequence ID" value="MBD2778067.1"/>
    <property type="molecule type" value="Genomic_DNA"/>
</dbReference>
<evidence type="ECO:0000313" key="2">
    <source>
        <dbReference type="Proteomes" id="UP000629098"/>
    </source>
</evidence>
<protein>
    <submittedName>
        <fullName evidence="1">Uncharacterized protein</fullName>
    </submittedName>
</protein>
<proteinExistence type="predicted"/>
<comment type="caution">
    <text evidence="1">The sequence shown here is derived from an EMBL/GenBank/DDBJ whole genome shotgun (WGS) entry which is preliminary data.</text>
</comment>
<name>A0A8J7BZP0_9CYAN</name>